<gene>
    <name evidence="2" type="ORF">SAMN04487759_10513</name>
</gene>
<evidence type="ECO:0000313" key="2">
    <source>
        <dbReference type="EMBL" id="SDW15649.1"/>
    </source>
</evidence>
<dbReference type="RefSeq" id="WP_074685774.1">
    <property type="nucleotide sequence ID" value="NZ_FNNF01000005.1"/>
</dbReference>
<feature type="transmembrane region" description="Helical" evidence="1">
    <location>
        <begin position="444"/>
        <end position="461"/>
    </location>
</feature>
<feature type="transmembrane region" description="Helical" evidence="1">
    <location>
        <begin position="311"/>
        <end position="330"/>
    </location>
</feature>
<dbReference type="STRING" id="1630.SAMN05216514_103154"/>
<feature type="transmembrane region" description="Helical" evidence="1">
    <location>
        <begin position="192"/>
        <end position="212"/>
    </location>
</feature>
<dbReference type="EMBL" id="FNNF01000005">
    <property type="protein sequence ID" value="SDW15649.1"/>
    <property type="molecule type" value="Genomic_DNA"/>
</dbReference>
<keyword evidence="1" id="KW-0472">Membrane</keyword>
<evidence type="ECO:0000313" key="3">
    <source>
        <dbReference type="Proteomes" id="UP000182429"/>
    </source>
</evidence>
<dbReference type="OrthoDB" id="9963875at2"/>
<dbReference type="Proteomes" id="UP000182429">
    <property type="component" value="Unassembled WGS sequence"/>
</dbReference>
<protein>
    <recommendedName>
        <fullName evidence="4">Dolichyl-phosphate-mannose-protein mannosyltransferase</fullName>
    </recommendedName>
</protein>
<keyword evidence="1" id="KW-1133">Transmembrane helix</keyword>
<reference evidence="2 3" key="1">
    <citation type="submission" date="2016-10" db="EMBL/GenBank/DDBJ databases">
        <authorList>
            <person name="de Groot N.N."/>
        </authorList>
    </citation>
    <scope>NUCLEOTIDE SEQUENCE [LARGE SCALE GENOMIC DNA]</scope>
    <source>
        <strain evidence="2 3">S3b</strain>
    </source>
</reference>
<evidence type="ECO:0008006" key="4">
    <source>
        <dbReference type="Google" id="ProtNLM"/>
    </source>
</evidence>
<feature type="transmembrane region" description="Helical" evidence="1">
    <location>
        <begin position="224"/>
        <end position="244"/>
    </location>
</feature>
<feature type="transmembrane region" description="Helical" evidence="1">
    <location>
        <begin position="342"/>
        <end position="362"/>
    </location>
</feature>
<feature type="transmembrane region" description="Helical" evidence="1">
    <location>
        <begin position="93"/>
        <end position="113"/>
    </location>
</feature>
<dbReference type="AlphaFoldDB" id="A0A1H2RAD6"/>
<feature type="transmembrane region" description="Helical" evidence="1">
    <location>
        <begin position="417"/>
        <end position="437"/>
    </location>
</feature>
<feature type="transmembrane region" description="Helical" evidence="1">
    <location>
        <begin position="374"/>
        <end position="397"/>
    </location>
</feature>
<accession>A0A1H2RAD6</accession>
<sequence length="731" mass="85825">MRLLIDKIKKWDRIIFYIVGIYLLFSGVRIIIASYMHHIVFYPDELLYHTFAYNFAHGKGLTIYGVPSRFYKVLYSLIITPALFFKSMEMQNLAIAIINSLVMNAGIFPVYLLARDILGKQHRKMILLVAIMYCLLPDLTFTQGYMTEVLYLPFSTLILYGFYKIFDNQLHWKLSCVMGFGLVLLYTNRSIALFIVLSYVLFMCIYGVVTVCHYVKDKVGFKEFLPNIINAIIMGIVFLIFWKINELLFSGNEVITTSVQRVTQSHKMFNYTFYALKMYIMGVLFAIGILPVIMPVVYLRDYDEQDRKFCLFLIINLLVAITITIFKITLREDLGTELPRLHLRYMCHMWIPLMIVFIKLIYNLSIKKVIDKKKFIITCAVSAIYVIVFVFFYSGTWAKEIFDHPMMNILNNLWPEMKMIISVFLGCFFILVLFEFFISPKRGLYIFLSVFMIMASYNNYYESNEIKSVNAMEAGIIDDCKKLNRIVNNHHKQFMMISDSSKYYQGAIDTYVIHDNFVTVSSNDLFNQRIRYPEMIKMANPYWLGKKLLRKVDYIVVNKERSFYLSKNDCFKREDMKLHHFDIYELKDYMNMPRIYRKLDLGHDIVCNFDGLGSIPLFNQIYFKSDFKQKFAQPYCSGKKKGRLLYGLSAYLPSGKYEVTLKYSADKDDLGLLSLKANKDMSQYDCKLKKAMHKQSIVFESEDALEDFDIVVESYHQGLKINQVIIKKIEK</sequence>
<keyword evidence="1" id="KW-0812">Transmembrane</keyword>
<evidence type="ECO:0000256" key="1">
    <source>
        <dbReference type="SAM" id="Phobius"/>
    </source>
</evidence>
<proteinExistence type="predicted"/>
<organism evidence="2 3">
    <name type="scientific">Kandleria vitulina</name>
    <dbReference type="NCBI Taxonomy" id="1630"/>
    <lineage>
        <taxon>Bacteria</taxon>
        <taxon>Bacillati</taxon>
        <taxon>Bacillota</taxon>
        <taxon>Erysipelotrichia</taxon>
        <taxon>Erysipelotrichales</taxon>
        <taxon>Coprobacillaceae</taxon>
        <taxon>Kandleria</taxon>
    </lineage>
</organism>
<feature type="transmembrane region" description="Helical" evidence="1">
    <location>
        <begin position="14"/>
        <end position="36"/>
    </location>
</feature>
<feature type="transmembrane region" description="Helical" evidence="1">
    <location>
        <begin position="278"/>
        <end position="299"/>
    </location>
</feature>
<name>A0A1H2RAD6_9FIRM</name>
<feature type="transmembrane region" description="Helical" evidence="1">
    <location>
        <begin position="125"/>
        <end position="142"/>
    </location>
</feature>